<evidence type="ECO:0000313" key="1">
    <source>
        <dbReference type="EMBL" id="VFQ75685.1"/>
    </source>
</evidence>
<dbReference type="Proteomes" id="UP000595140">
    <property type="component" value="Unassembled WGS sequence"/>
</dbReference>
<organism evidence="1 2">
    <name type="scientific">Cuscuta campestris</name>
    <dbReference type="NCBI Taxonomy" id="132261"/>
    <lineage>
        <taxon>Eukaryota</taxon>
        <taxon>Viridiplantae</taxon>
        <taxon>Streptophyta</taxon>
        <taxon>Embryophyta</taxon>
        <taxon>Tracheophyta</taxon>
        <taxon>Spermatophyta</taxon>
        <taxon>Magnoliopsida</taxon>
        <taxon>eudicotyledons</taxon>
        <taxon>Gunneridae</taxon>
        <taxon>Pentapetalae</taxon>
        <taxon>asterids</taxon>
        <taxon>lamiids</taxon>
        <taxon>Solanales</taxon>
        <taxon>Convolvulaceae</taxon>
        <taxon>Cuscuteae</taxon>
        <taxon>Cuscuta</taxon>
        <taxon>Cuscuta subgen. Grammica</taxon>
        <taxon>Cuscuta sect. Cleistogrammica</taxon>
    </lineage>
</organism>
<dbReference type="AlphaFoldDB" id="A0A484LGL8"/>
<name>A0A484LGL8_9ASTE</name>
<dbReference type="EMBL" id="OOIL02001452">
    <property type="protein sequence ID" value="VFQ75685.1"/>
    <property type="molecule type" value="Genomic_DNA"/>
</dbReference>
<sequence>MDLTRWLDLKNTPPIFEKKVVDGIEKVIGISKEFRRLIRKPLLVLNDLYLGSNAMHVQKHFADYLIPNDEDWAILIPSMMKNPSISEIHDDLKLLGTFIGVIVNSRLNELTITQSVPKVVDYFFDLISYALTIREEKHLRFLCYFITKNPIIYDLDDMVGFVKKVWNLRVFLTVEKFDPLIAKEICAADLKGQLGFIKLSKIL</sequence>
<accession>A0A484LGL8</accession>
<proteinExistence type="predicted"/>
<evidence type="ECO:0000313" key="2">
    <source>
        <dbReference type="Proteomes" id="UP000595140"/>
    </source>
</evidence>
<keyword evidence="2" id="KW-1185">Reference proteome</keyword>
<protein>
    <submittedName>
        <fullName evidence="1">Uncharacterized protein</fullName>
    </submittedName>
</protein>
<reference evidence="1 2" key="1">
    <citation type="submission" date="2018-04" db="EMBL/GenBank/DDBJ databases">
        <authorList>
            <person name="Vogel A."/>
        </authorList>
    </citation>
    <scope>NUCLEOTIDE SEQUENCE [LARGE SCALE GENOMIC DNA]</scope>
</reference>
<gene>
    <name evidence="1" type="ORF">CCAM_LOCUS17461</name>
</gene>